<reference evidence="2 3" key="1">
    <citation type="submission" date="2020-08" db="EMBL/GenBank/DDBJ databases">
        <authorList>
            <person name="Xu S."/>
            <person name="Li A."/>
        </authorList>
    </citation>
    <scope>NUCLEOTIDE SEQUENCE [LARGE SCALE GENOMIC DNA]</scope>
    <source>
        <strain evidence="2 3">119BY6-57</strain>
    </source>
</reference>
<proteinExistence type="predicted"/>
<keyword evidence="1" id="KW-1133">Transmembrane helix</keyword>
<dbReference type="AlphaFoldDB" id="A0A7W3TLN0"/>
<name>A0A7W3TLN0_9GAMM</name>
<dbReference type="SUPFAM" id="SSF54523">
    <property type="entry name" value="Pili subunits"/>
    <property type="match status" value="1"/>
</dbReference>
<protein>
    <submittedName>
        <fullName evidence="2">Prepilin-type N-terminal cleavage/methylation domain-containing protein</fullName>
    </submittedName>
</protein>
<gene>
    <name evidence="2" type="ORF">H4F98_07160</name>
</gene>
<dbReference type="InterPro" id="IPR031982">
    <property type="entry name" value="PilE-like"/>
</dbReference>
<evidence type="ECO:0000256" key="1">
    <source>
        <dbReference type="SAM" id="Phobius"/>
    </source>
</evidence>
<keyword evidence="3" id="KW-1185">Reference proteome</keyword>
<dbReference type="Proteomes" id="UP000523196">
    <property type="component" value="Unassembled WGS sequence"/>
</dbReference>
<evidence type="ECO:0000313" key="2">
    <source>
        <dbReference type="EMBL" id="MBB1060354.1"/>
    </source>
</evidence>
<organism evidence="2 3">
    <name type="scientific">Marilutibacter spongiae</name>
    <dbReference type="NCBI Taxonomy" id="2025720"/>
    <lineage>
        <taxon>Bacteria</taxon>
        <taxon>Pseudomonadati</taxon>
        <taxon>Pseudomonadota</taxon>
        <taxon>Gammaproteobacteria</taxon>
        <taxon>Lysobacterales</taxon>
        <taxon>Lysobacteraceae</taxon>
        <taxon>Marilutibacter</taxon>
    </lineage>
</organism>
<sequence>MGTYARRGTRRSGNTGSAVGGFTLIELMVVVAVIAILAAIAISSYDWAVVKSRRAAATGCLTERAQFMERFYTTNMSYVDAAGNPPALAPCEADVANFYNVGFSAAPAPSARAYSLQAVPQGKQASKDTKCGTLTINSQGLKGESGTAASADDCW</sequence>
<dbReference type="InterPro" id="IPR045584">
    <property type="entry name" value="Pilin-like"/>
</dbReference>
<dbReference type="NCBIfam" id="TIGR02532">
    <property type="entry name" value="IV_pilin_GFxxxE"/>
    <property type="match status" value="1"/>
</dbReference>
<dbReference type="Pfam" id="PF07963">
    <property type="entry name" value="N_methyl"/>
    <property type="match status" value="1"/>
</dbReference>
<accession>A0A7W3TLN0</accession>
<evidence type="ECO:0000313" key="3">
    <source>
        <dbReference type="Proteomes" id="UP000523196"/>
    </source>
</evidence>
<dbReference type="InterPro" id="IPR012902">
    <property type="entry name" value="N_methyl_site"/>
</dbReference>
<dbReference type="Pfam" id="PF16732">
    <property type="entry name" value="ComP_DUS"/>
    <property type="match status" value="1"/>
</dbReference>
<dbReference type="PROSITE" id="PS00409">
    <property type="entry name" value="PROKAR_NTER_METHYL"/>
    <property type="match status" value="1"/>
</dbReference>
<dbReference type="GO" id="GO:0043683">
    <property type="term" value="P:type IV pilus assembly"/>
    <property type="evidence" value="ECO:0007669"/>
    <property type="project" value="InterPro"/>
</dbReference>
<dbReference type="EMBL" id="JACHTF010000006">
    <property type="protein sequence ID" value="MBB1060354.1"/>
    <property type="molecule type" value="Genomic_DNA"/>
</dbReference>
<feature type="transmembrane region" description="Helical" evidence="1">
    <location>
        <begin position="20"/>
        <end position="45"/>
    </location>
</feature>
<keyword evidence="1" id="KW-0472">Membrane</keyword>
<comment type="caution">
    <text evidence="2">The sequence shown here is derived from an EMBL/GenBank/DDBJ whole genome shotgun (WGS) entry which is preliminary data.</text>
</comment>
<dbReference type="Gene3D" id="3.30.700.10">
    <property type="entry name" value="Glycoprotein, Type 4 Pilin"/>
    <property type="match status" value="1"/>
</dbReference>
<keyword evidence="1" id="KW-0812">Transmembrane</keyword>